<dbReference type="AlphaFoldDB" id="A0A1B7NZ26"/>
<accession>A0A1B7NZ26</accession>
<comment type="caution">
    <text evidence="1">The sequence shown here is derived from an EMBL/GenBank/DDBJ whole genome shotgun (WGS) entry which is preliminary data.</text>
</comment>
<organism evidence="1 2">
    <name type="scientific">Emergomyces africanus</name>
    <dbReference type="NCBI Taxonomy" id="1955775"/>
    <lineage>
        <taxon>Eukaryota</taxon>
        <taxon>Fungi</taxon>
        <taxon>Dikarya</taxon>
        <taxon>Ascomycota</taxon>
        <taxon>Pezizomycotina</taxon>
        <taxon>Eurotiomycetes</taxon>
        <taxon>Eurotiomycetidae</taxon>
        <taxon>Onygenales</taxon>
        <taxon>Ajellomycetaceae</taxon>
        <taxon>Emergomyces</taxon>
    </lineage>
</organism>
<dbReference type="Proteomes" id="UP000091918">
    <property type="component" value="Unassembled WGS sequence"/>
</dbReference>
<gene>
    <name evidence="1" type="ORF">ACJ72_03639</name>
</gene>
<name>A0A1B7NZ26_9EURO</name>
<evidence type="ECO:0000313" key="1">
    <source>
        <dbReference type="EMBL" id="OAX82014.1"/>
    </source>
</evidence>
<sequence>MPADFAKAEAKNLSSQKKVDELHIIYRSQRFCQPTEGKCSELSILFDFDKAQGHKSRFFIQSSQHLFENIFNNTDGHNPFRHLTLMVAVIGTPLSEFIRHGETTKQYFDSSDNSPSSSLLIEKASVTGTQLHKSQDLRKPENYEELGVMFPQ</sequence>
<keyword evidence="2" id="KW-1185">Reference proteome</keyword>
<protein>
    <submittedName>
        <fullName evidence="1">Uncharacterized protein</fullName>
    </submittedName>
</protein>
<reference evidence="1 2" key="1">
    <citation type="submission" date="2015-07" db="EMBL/GenBank/DDBJ databases">
        <title>Emmonsia species relationships and genome sequence.</title>
        <authorList>
            <person name="Cuomo C.A."/>
            <person name="Schwartz I.S."/>
            <person name="Kenyon C."/>
            <person name="de Hoog G.S."/>
            <person name="Govender N.P."/>
            <person name="Botha A."/>
            <person name="Moreno L."/>
            <person name="de Vries M."/>
            <person name="Munoz J.F."/>
            <person name="Stielow J.B."/>
        </authorList>
    </citation>
    <scope>NUCLEOTIDE SEQUENCE [LARGE SCALE GENOMIC DNA]</scope>
    <source>
        <strain evidence="1 2">CBS 136260</strain>
    </source>
</reference>
<proteinExistence type="predicted"/>
<dbReference type="EMBL" id="LGUA01000370">
    <property type="protein sequence ID" value="OAX82014.1"/>
    <property type="molecule type" value="Genomic_DNA"/>
</dbReference>
<dbReference type="STRING" id="1658172.A0A1B7NZ26"/>
<evidence type="ECO:0000313" key="2">
    <source>
        <dbReference type="Proteomes" id="UP000091918"/>
    </source>
</evidence>